<dbReference type="NCBIfam" id="TIGR00254">
    <property type="entry name" value="GGDEF"/>
    <property type="match status" value="1"/>
</dbReference>
<dbReference type="EMBL" id="CP033433">
    <property type="protein sequence ID" value="AYQ71874.1"/>
    <property type="molecule type" value="Genomic_DNA"/>
</dbReference>
<dbReference type="GO" id="GO:0043709">
    <property type="term" value="P:cell adhesion involved in single-species biofilm formation"/>
    <property type="evidence" value="ECO:0007669"/>
    <property type="project" value="TreeGrafter"/>
</dbReference>
<dbReference type="Gene3D" id="3.30.450.40">
    <property type="match status" value="2"/>
</dbReference>
<evidence type="ECO:0000256" key="1">
    <source>
        <dbReference type="SAM" id="MobiDB-lite"/>
    </source>
</evidence>
<dbReference type="SUPFAM" id="SSF55073">
    <property type="entry name" value="Nucleotide cyclase"/>
    <property type="match status" value="1"/>
</dbReference>
<dbReference type="InterPro" id="IPR029016">
    <property type="entry name" value="GAF-like_dom_sf"/>
</dbReference>
<dbReference type="InterPro" id="IPR029787">
    <property type="entry name" value="Nucleotide_cyclase"/>
</dbReference>
<organism evidence="3 4">
    <name type="scientific">Cohnella candidum</name>
    <dbReference type="NCBI Taxonomy" id="2674991"/>
    <lineage>
        <taxon>Bacteria</taxon>
        <taxon>Bacillati</taxon>
        <taxon>Bacillota</taxon>
        <taxon>Bacilli</taxon>
        <taxon>Bacillales</taxon>
        <taxon>Paenibacillaceae</taxon>
        <taxon>Cohnella</taxon>
    </lineage>
</organism>
<accession>A0A3G3JUM9</accession>
<dbReference type="CDD" id="cd01949">
    <property type="entry name" value="GGDEF"/>
    <property type="match status" value="1"/>
</dbReference>
<feature type="region of interest" description="Disordered" evidence="1">
    <location>
        <begin position="1"/>
        <end position="27"/>
    </location>
</feature>
<dbReference type="SMART" id="SM00267">
    <property type="entry name" value="GGDEF"/>
    <property type="match status" value="1"/>
</dbReference>
<dbReference type="Proteomes" id="UP000269097">
    <property type="component" value="Chromosome"/>
</dbReference>
<evidence type="ECO:0000259" key="2">
    <source>
        <dbReference type="PROSITE" id="PS50887"/>
    </source>
</evidence>
<protein>
    <submittedName>
        <fullName evidence="3">Diguanylate cyclase</fullName>
    </submittedName>
</protein>
<reference evidence="3 4" key="1">
    <citation type="submission" date="2018-10" db="EMBL/GenBank/DDBJ databases">
        <title>Genome Sequence of Cohnella sp.</title>
        <authorList>
            <person name="Srinivasan S."/>
            <person name="Kim M.K."/>
        </authorList>
    </citation>
    <scope>NUCLEOTIDE SEQUENCE [LARGE SCALE GENOMIC DNA]</scope>
    <source>
        <strain evidence="3 4">18JY8-7</strain>
    </source>
</reference>
<dbReference type="SUPFAM" id="SSF55781">
    <property type="entry name" value="GAF domain-like"/>
    <property type="match status" value="2"/>
</dbReference>
<evidence type="ECO:0000313" key="4">
    <source>
        <dbReference type="Proteomes" id="UP000269097"/>
    </source>
</evidence>
<dbReference type="SMART" id="SM00065">
    <property type="entry name" value="GAF"/>
    <property type="match status" value="2"/>
</dbReference>
<name>A0A3G3JUM9_9BACL</name>
<proteinExistence type="predicted"/>
<dbReference type="PANTHER" id="PTHR45138:SF9">
    <property type="entry name" value="DIGUANYLATE CYCLASE DGCM-RELATED"/>
    <property type="match status" value="1"/>
</dbReference>
<dbReference type="GO" id="GO:1902201">
    <property type="term" value="P:negative regulation of bacterial-type flagellum-dependent cell motility"/>
    <property type="evidence" value="ECO:0007669"/>
    <property type="project" value="TreeGrafter"/>
</dbReference>
<dbReference type="GO" id="GO:0005886">
    <property type="term" value="C:plasma membrane"/>
    <property type="evidence" value="ECO:0007669"/>
    <property type="project" value="TreeGrafter"/>
</dbReference>
<dbReference type="InterPro" id="IPR050469">
    <property type="entry name" value="Diguanylate_Cyclase"/>
</dbReference>
<keyword evidence="4" id="KW-1185">Reference proteome</keyword>
<dbReference type="InterPro" id="IPR043128">
    <property type="entry name" value="Rev_trsase/Diguanyl_cyclase"/>
</dbReference>
<dbReference type="Pfam" id="PF13185">
    <property type="entry name" value="GAF_2"/>
    <property type="match status" value="1"/>
</dbReference>
<evidence type="ECO:0000313" key="3">
    <source>
        <dbReference type="EMBL" id="AYQ71874.1"/>
    </source>
</evidence>
<dbReference type="Pfam" id="PF00990">
    <property type="entry name" value="GGDEF"/>
    <property type="match status" value="1"/>
</dbReference>
<dbReference type="PANTHER" id="PTHR45138">
    <property type="entry name" value="REGULATORY COMPONENTS OF SENSORY TRANSDUCTION SYSTEM"/>
    <property type="match status" value="1"/>
</dbReference>
<dbReference type="GO" id="GO:0052621">
    <property type="term" value="F:diguanylate cyclase activity"/>
    <property type="evidence" value="ECO:0007669"/>
    <property type="project" value="TreeGrafter"/>
</dbReference>
<dbReference type="InterPro" id="IPR003018">
    <property type="entry name" value="GAF"/>
</dbReference>
<gene>
    <name evidence="3" type="ORF">EAV92_04425</name>
</gene>
<dbReference type="Gene3D" id="3.30.70.270">
    <property type="match status" value="1"/>
</dbReference>
<feature type="domain" description="GGDEF" evidence="2">
    <location>
        <begin position="538"/>
        <end position="665"/>
    </location>
</feature>
<sequence length="665" mass="73995">MEVMRVMAESRHHKHPGVSDSSGTPNPGNLLQLPPWLQNQELTDSDLPYIHEMLADSLSDWFEQADGFPWLTGLFLVYHADGTCAAMRSGLEDGAFQSRAGLAGQPMPAAVSAALKSCRPALSRADERDAVSLRSWDSVAVPVFTRASGTVCAVLACLLPGGTAQADDLKLLQSAALHYRGCLYRRFEHLFVAGFLREQRSVQREEKRREILFEVLRRLNDHMEVEQVLSELLASLERLYPSSRADLFLSQDYSSMNDKVKPLAFHQSGMELCRQAFLDGTMRDQRLEGWRRLAVPLAGKQGVYGVLRLDVPESDFDGADSRLLSMLAGSAGAAFEKAKLHEQANILVGELRLINDLTKRLNSSLKLSDTIQFASAELLRIFRADFCCILQVNPAKTEFVAVSSNVAEMIGESFSIDYGFVGVMWSTKEPIILSDYSSAAPVPSKLMSVTDSRSLLASPLVLNGEVIGAVMISHREPNHFSYDNYKLLQVLSTHLGLAVSNASLHAEVRRMVITDNLTGLFARHYLNERILRRQKRNDCGSLILVDIDHFKRVNDTYGHQVGDEILKQVSGIVQSSIRDGDIAARWGGEELAIYLPEVGYDITGKVAERIRKRVESETEPQVTVSCGMSQWHSTDEKISVESLFYRADMALYEAKRLGRNRVEIG</sequence>
<dbReference type="InterPro" id="IPR000160">
    <property type="entry name" value="GGDEF_dom"/>
</dbReference>
<dbReference type="AlphaFoldDB" id="A0A3G3JUM9"/>
<dbReference type="FunFam" id="3.30.70.270:FF:000001">
    <property type="entry name" value="Diguanylate cyclase domain protein"/>
    <property type="match status" value="1"/>
</dbReference>
<dbReference type="KEGG" id="coh:EAV92_04425"/>
<dbReference type="PROSITE" id="PS50887">
    <property type="entry name" value="GGDEF"/>
    <property type="match status" value="1"/>
</dbReference>